<keyword evidence="5 7" id="KW-1133">Transmembrane helix</keyword>
<feature type="transmembrane region" description="Helical" evidence="7">
    <location>
        <begin position="170"/>
        <end position="192"/>
    </location>
</feature>
<evidence type="ECO:0000259" key="8">
    <source>
        <dbReference type="Pfam" id="PF04039"/>
    </source>
</evidence>
<evidence type="ECO:0000313" key="10">
    <source>
        <dbReference type="EMBL" id="MDF2094539.1"/>
    </source>
</evidence>
<evidence type="ECO:0000256" key="3">
    <source>
        <dbReference type="ARBA" id="ARBA00022475"/>
    </source>
</evidence>
<comment type="similarity">
    <text evidence="2">Belongs to the CPA3 antiporters (TC 2.A.63) subunit B family.</text>
</comment>
<keyword evidence="4 7" id="KW-0812">Transmembrane</keyword>
<accession>A0ABT5YJU9</accession>
<feature type="transmembrane region" description="Helical" evidence="7">
    <location>
        <begin position="139"/>
        <end position="158"/>
    </location>
</feature>
<dbReference type="InterPro" id="IPR050622">
    <property type="entry name" value="CPA3_antiporter_subunitB"/>
</dbReference>
<comment type="subcellular location">
    <subcellularLocation>
        <location evidence="1">Cell membrane</location>
        <topology evidence="1">Multi-pass membrane protein</topology>
    </subcellularLocation>
</comment>
<reference evidence="10 11" key="1">
    <citation type="submission" date="2023-03" db="EMBL/GenBank/DDBJ databases">
        <title>Fodinicurvata sp. CAU 1616 isolated from sea sendiment.</title>
        <authorList>
            <person name="Kim W."/>
        </authorList>
    </citation>
    <scope>NUCLEOTIDE SEQUENCE [LARGE SCALE GENOMIC DNA]</scope>
    <source>
        <strain evidence="10 11">CAU 1616</strain>
    </source>
</reference>
<evidence type="ECO:0000256" key="6">
    <source>
        <dbReference type="ARBA" id="ARBA00023136"/>
    </source>
</evidence>
<dbReference type="EMBL" id="JARHUD010000001">
    <property type="protein sequence ID" value="MDF2094539.1"/>
    <property type="molecule type" value="Genomic_DNA"/>
</dbReference>
<gene>
    <name evidence="10" type="ORF">P2G67_00955</name>
</gene>
<feature type="transmembrane region" description="Helical" evidence="7">
    <location>
        <begin position="74"/>
        <end position="92"/>
    </location>
</feature>
<dbReference type="Proteomes" id="UP001215503">
    <property type="component" value="Unassembled WGS sequence"/>
</dbReference>
<proteinExistence type="inferred from homology"/>
<feature type="transmembrane region" description="Helical" evidence="7">
    <location>
        <begin position="12"/>
        <end position="35"/>
    </location>
</feature>
<dbReference type="PANTHER" id="PTHR33932:SF4">
    <property type="entry name" value="NA(+)_H(+) ANTIPORTER SUBUNIT B"/>
    <property type="match status" value="1"/>
</dbReference>
<evidence type="ECO:0000256" key="2">
    <source>
        <dbReference type="ARBA" id="ARBA00009425"/>
    </source>
</evidence>
<dbReference type="Pfam" id="PF04039">
    <property type="entry name" value="MnhB"/>
    <property type="match status" value="1"/>
</dbReference>
<keyword evidence="6 7" id="KW-0472">Membrane</keyword>
<keyword evidence="11" id="KW-1185">Reference proteome</keyword>
<evidence type="ECO:0000256" key="5">
    <source>
        <dbReference type="ARBA" id="ARBA00022989"/>
    </source>
</evidence>
<evidence type="ECO:0000313" key="11">
    <source>
        <dbReference type="Proteomes" id="UP001215503"/>
    </source>
</evidence>
<protein>
    <submittedName>
        <fullName evidence="10">MnhB domain-containing protein</fullName>
    </submittedName>
</protein>
<comment type="caution">
    <text evidence="10">The sequence shown here is derived from an EMBL/GenBank/DDBJ whole genome shotgun (WGS) entry which is preliminary data.</text>
</comment>
<name>A0ABT5YJU9_9PROT</name>
<keyword evidence="3" id="KW-1003">Cell membrane</keyword>
<feature type="transmembrane region" description="Helical" evidence="7">
    <location>
        <begin position="204"/>
        <end position="228"/>
    </location>
</feature>
<evidence type="ECO:0000259" key="9">
    <source>
        <dbReference type="Pfam" id="PF20501"/>
    </source>
</evidence>
<dbReference type="PANTHER" id="PTHR33932">
    <property type="entry name" value="NA(+)/H(+) ANTIPORTER SUBUNIT B"/>
    <property type="match status" value="1"/>
</dbReference>
<sequence>MFGIIDEREQPFGLSATLLALGALVAFVGLAYVAVTLAGEATGLGEPVRAALPRSGLDNPVNAVLINFRAFDTLLEKAVLLLALVGLWGLMPEAPWSVPSGNFLTPGAAEPQLLLLLKALAPLVLLSAFYLFWLGAEEAGGAFQAGTILSAVTILLVLGKVLPAPPHGAAWLRAVAAAGFLLFAGVGLAVGLGNGVFLDYPEALAKPLILIIEAGIALSVAVLLFLLASGLPREKGERQ</sequence>
<dbReference type="Pfam" id="PF20501">
    <property type="entry name" value="MbhE"/>
    <property type="match status" value="1"/>
</dbReference>
<organism evidence="10 11">
    <name type="scientific">Aquibaculum arenosum</name>
    <dbReference type="NCBI Taxonomy" id="3032591"/>
    <lineage>
        <taxon>Bacteria</taxon>
        <taxon>Pseudomonadati</taxon>
        <taxon>Pseudomonadota</taxon>
        <taxon>Alphaproteobacteria</taxon>
        <taxon>Rhodospirillales</taxon>
        <taxon>Rhodovibrionaceae</taxon>
        <taxon>Aquibaculum</taxon>
    </lineage>
</organism>
<feature type="transmembrane region" description="Helical" evidence="7">
    <location>
        <begin position="113"/>
        <end position="133"/>
    </location>
</feature>
<feature type="domain" description="MrpA C-terminal/MbhE" evidence="9">
    <location>
        <begin position="18"/>
        <end position="90"/>
    </location>
</feature>
<dbReference type="InterPro" id="IPR046806">
    <property type="entry name" value="MrpA_C/MbhE"/>
</dbReference>
<evidence type="ECO:0000256" key="1">
    <source>
        <dbReference type="ARBA" id="ARBA00004651"/>
    </source>
</evidence>
<evidence type="ECO:0000256" key="7">
    <source>
        <dbReference type="SAM" id="Phobius"/>
    </source>
</evidence>
<dbReference type="InterPro" id="IPR007182">
    <property type="entry name" value="MnhB"/>
</dbReference>
<feature type="domain" description="Na+/H+ antiporter MnhB subunit-related protein" evidence="8">
    <location>
        <begin position="116"/>
        <end position="223"/>
    </location>
</feature>
<dbReference type="RefSeq" id="WP_275819130.1">
    <property type="nucleotide sequence ID" value="NZ_JARHUD010000001.1"/>
</dbReference>
<evidence type="ECO:0000256" key="4">
    <source>
        <dbReference type="ARBA" id="ARBA00022692"/>
    </source>
</evidence>